<proteinExistence type="predicted"/>
<accession>A0ABN8YBS4</accession>
<keyword evidence="3" id="KW-1185">Reference proteome</keyword>
<evidence type="ECO:0000313" key="3">
    <source>
        <dbReference type="Proteomes" id="UP001176941"/>
    </source>
</evidence>
<dbReference type="EMBL" id="OX459952">
    <property type="protein sequence ID" value="CAI9157992.1"/>
    <property type="molecule type" value="Genomic_DNA"/>
</dbReference>
<organism evidence="2 3">
    <name type="scientific">Rangifer tarandus platyrhynchus</name>
    <name type="common">Svalbard reindeer</name>
    <dbReference type="NCBI Taxonomy" id="3082113"/>
    <lineage>
        <taxon>Eukaryota</taxon>
        <taxon>Metazoa</taxon>
        <taxon>Chordata</taxon>
        <taxon>Craniata</taxon>
        <taxon>Vertebrata</taxon>
        <taxon>Euteleostomi</taxon>
        <taxon>Mammalia</taxon>
        <taxon>Eutheria</taxon>
        <taxon>Laurasiatheria</taxon>
        <taxon>Artiodactyla</taxon>
        <taxon>Ruminantia</taxon>
        <taxon>Pecora</taxon>
        <taxon>Cervidae</taxon>
        <taxon>Odocoileinae</taxon>
        <taxon>Rangifer</taxon>
    </lineage>
</organism>
<name>A0ABN8YBS4_RANTA</name>
<reference evidence="2" key="1">
    <citation type="submission" date="2023-04" db="EMBL/GenBank/DDBJ databases">
        <authorList>
            <consortium name="ELIXIR-Norway"/>
        </authorList>
    </citation>
    <scope>NUCLEOTIDE SEQUENCE [LARGE SCALE GENOMIC DNA]</scope>
</reference>
<evidence type="ECO:0000313" key="2">
    <source>
        <dbReference type="EMBL" id="CAI9157992.1"/>
    </source>
</evidence>
<dbReference type="Proteomes" id="UP001176941">
    <property type="component" value="Chromosome 16"/>
</dbReference>
<feature type="region of interest" description="Disordered" evidence="1">
    <location>
        <begin position="50"/>
        <end position="84"/>
    </location>
</feature>
<gene>
    <name evidence="2" type="ORF">MRATA1EN1_LOCUS6954</name>
</gene>
<protein>
    <submittedName>
        <fullName evidence="2">Uncharacterized protein</fullName>
    </submittedName>
</protein>
<sequence>MAERLCLGLQHLVETGFSVFSRNVCFCQCTHVSKALVPSTRRQNVTCKDALSPDGAAEGQAGRGSSESPVASGGPGTAPGPAGRLKLVQFEVQSPSMVP</sequence>
<evidence type="ECO:0000256" key="1">
    <source>
        <dbReference type="SAM" id="MobiDB-lite"/>
    </source>
</evidence>